<accession>A0A9P0P2U3</accession>
<dbReference type="GO" id="GO:0004497">
    <property type="term" value="F:monooxygenase activity"/>
    <property type="evidence" value="ECO:0007669"/>
    <property type="project" value="UniProtKB-KW"/>
</dbReference>
<dbReference type="PANTHER" id="PTHR24291:SF187">
    <property type="entry name" value="CYTOCHROME P450 4AE1-RELATED"/>
    <property type="match status" value="1"/>
</dbReference>
<dbReference type="GO" id="GO:0016705">
    <property type="term" value="F:oxidoreductase activity, acting on paired donors, with incorporation or reduction of molecular oxygen"/>
    <property type="evidence" value="ECO:0007669"/>
    <property type="project" value="InterPro"/>
</dbReference>
<evidence type="ECO:0008006" key="12">
    <source>
        <dbReference type="Google" id="ProtNLM"/>
    </source>
</evidence>
<keyword evidence="6 8" id="KW-0408">Iron</keyword>
<evidence type="ECO:0000256" key="6">
    <source>
        <dbReference type="ARBA" id="ARBA00023004"/>
    </source>
</evidence>
<evidence type="ECO:0000313" key="10">
    <source>
        <dbReference type="EMBL" id="CAH1966517.1"/>
    </source>
</evidence>
<dbReference type="PRINTS" id="PR00463">
    <property type="entry name" value="EP450I"/>
</dbReference>
<evidence type="ECO:0000256" key="1">
    <source>
        <dbReference type="ARBA" id="ARBA00001971"/>
    </source>
</evidence>
<dbReference type="InterPro" id="IPR001128">
    <property type="entry name" value="Cyt_P450"/>
</dbReference>
<dbReference type="AlphaFoldDB" id="A0A9P0P2U3"/>
<evidence type="ECO:0000256" key="7">
    <source>
        <dbReference type="ARBA" id="ARBA00023033"/>
    </source>
</evidence>
<dbReference type="InterPro" id="IPR002401">
    <property type="entry name" value="Cyt_P450_E_grp-I"/>
</dbReference>
<dbReference type="Gene3D" id="1.10.630.10">
    <property type="entry name" value="Cytochrome P450"/>
    <property type="match status" value="1"/>
</dbReference>
<evidence type="ECO:0000256" key="3">
    <source>
        <dbReference type="ARBA" id="ARBA00022617"/>
    </source>
</evidence>
<dbReference type="Pfam" id="PF00067">
    <property type="entry name" value="p450"/>
    <property type="match status" value="1"/>
</dbReference>
<dbReference type="GO" id="GO:0005506">
    <property type="term" value="F:iron ion binding"/>
    <property type="evidence" value="ECO:0007669"/>
    <property type="project" value="InterPro"/>
</dbReference>
<dbReference type="InterPro" id="IPR036396">
    <property type="entry name" value="Cyt_P450_sf"/>
</dbReference>
<keyword evidence="11" id="KW-1185">Reference proteome</keyword>
<comment type="cofactor">
    <cofactor evidence="1 8">
        <name>heme</name>
        <dbReference type="ChEBI" id="CHEBI:30413"/>
    </cofactor>
</comment>
<proteinExistence type="inferred from homology"/>
<dbReference type="PANTHER" id="PTHR24291">
    <property type="entry name" value="CYTOCHROME P450 FAMILY 4"/>
    <property type="match status" value="1"/>
</dbReference>
<evidence type="ECO:0000256" key="9">
    <source>
        <dbReference type="SAM" id="Phobius"/>
    </source>
</evidence>
<reference evidence="10" key="1">
    <citation type="submission" date="2022-03" db="EMBL/GenBank/DDBJ databases">
        <authorList>
            <person name="Sayadi A."/>
        </authorList>
    </citation>
    <scope>NUCLEOTIDE SEQUENCE</scope>
</reference>
<dbReference type="EMBL" id="CAKOFQ010006734">
    <property type="protein sequence ID" value="CAH1966517.1"/>
    <property type="molecule type" value="Genomic_DNA"/>
</dbReference>
<name>A0A9P0P2U3_ACAOB</name>
<dbReference type="PRINTS" id="PR00385">
    <property type="entry name" value="P450"/>
</dbReference>
<organism evidence="10 11">
    <name type="scientific">Acanthoscelides obtectus</name>
    <name type="common">Bean weevil</name>
    <name type="synonym">Bruchus obtectus</name>
    <dbReference type="NCBI Taxonomy" id="200917"/>
    <lineage>
        <taxon>Eukaryota</taxon>
        <taxon>Metazoa</taxon>
        <taxon>Ecdysozoa</taxon>
        <taxon>Arthropoda</taxon>
        <taxon>Hexapoda</taxon>
        <taxon>Insecta</taxon>
        <taxon>Pterygota</taxon>
        <taxon>Neoptera</taxon>
        <taxon>Endopterygota</taxon>
        <taxon>Coleoptera</taxon>
        <taxon>Polyphaga</taxon>
        <taxon>Cucujiformia</taxon>
        <taxon>Chrysomeloidea</taxon>
        <taxon>Chrysomelidae</taxon>
        <taxon>Bruchinae</taxon>
        <taxon>Bruchini</taxon>
        <taxon>Acanthoscelides</taxon>
    </lineage>
</organism>
<keyword evidence="5" id="KW-0560">Oxidoreductase</keyword>
<keyword evidence="7" id="KW-0503">Monooxygenase</keyword>
<keyword evidence="9" id="KW-1133">Transmembrane helix</keyword>
<keyword evidence="3 8" id="KW-0349">Heme</keyword>
<evidence type="ECO:0000256" key="8">
    <source>
        <dbReference type="PIRSR" id="PIRSR602401-1"/>
    </source>
</evidence>
<dbReference type="InterPro" id="IPR050196">
    <property type="entry name" value="Cytochrome_P450_Monoox"/>
</dbReference>
<dbReference type="SUPFAM" id="SSF48264">
    <property type="entry name" value="Cytochrome P450"/>
    <property type="match status" value="1"/>
</dbReference>
<comment type="caution">
    <text evidence="10">The sequence shown here is derived from an EMBL/GenBank/DDBJ whole genome shotgun (WGS) entry which is preliminary data.</text>
</comment>
<evidence type="ECO:0000256" key="5">
    <source>
        <dbReference type="ARBA" id="ARBA00023002"/>
    </source>
</evidence>
<evidence type="ECO:0000313" key="11">
    <source>
        <dbReference type="Proteomes" id="UP001152888"/>
    </source>
</evidence>
<keyword evidence="9" id="KW-0812">Transmembrane</keyword>
<dbReference type="Proteomes" id="UP001152888">
    <property type="component" value="Unassembled WGS sequence"/>
</dbReference>
<feature type="transmembrane region" description="Helical" evidence="9">
    <location>
        <begin position="6"/>
        <end position="26"/>
    </location>
</feature>
<dbReference type="CDD" id="cd20628">
    <property type="entry name" value="CYP4"/>
    <property type="match status" value="1"/>
</dbReference>
<evidence type="ECO:0000256" key="4">
    <source>
        <dbReference type="ARBA" id="ARBA00022723"/>
    </source>
</evidence>
<sequence length="471" mass="54513">MLYVIGLIPITIVIVIIFAIHQYSEFKFRKTDETMKWAISIPGVPFLGNVMEFHGTTDTLNDMTRLHDKYGKSVYLWGPTGRMFISADYDFIEFALSTSLILNKSDEYSFLQRWLGFGLLTSERTKWRKMRKLLTPAFHFSILQQFIDSFEANGVKLVEKLKKMDGKDIDIYRYITLYSLDVICGSSMGVAINAQEIEDSEYVKNVKLLCKIVAQRQNRVQERLSIFYWMFPNYWKERNAVRKIHNFTYSVIDSRRKLLNETSTTEEDGENCETKKRVAFLDMLLQSTIDGRPLTDDEIRQEVDTFMFEGHDTTGSAMSFALFLLANHPDIQEKALEEQKSIFAGNILRQATYDDLQNMKYLECVIKETLRLYPSVPFFARKTDKDVEYKGNIIPAGLNIGIFAYGMMRSSEFYPDPTTFNPSRFEDNDGKKPYSYIAFSAGPRNCIDCSHPYRGVSFLWSSGEKMFVNSA</sequence>
<feature type="binding site" description="axial binding residue" evidence="8">
    <location>
        <position position="446"/>
    </location>
    <ligand>
        <name>heme</name>
        <dbReference type="ChEBI" id="CHEBI:30413"/>
    </ligand>
    <ligandPart>
        <name>Fe</name>
        <dbReference type="ChEBI" id="CHEBI:18248"/>
    </ligandPart>
</feature>
<evidence type="ECO:0000256" key="2">
    <source>
        <dbReference type="ARBA" id="ARBA00010617"/>
    </source>
</evidence>
<comment type="similarity">
    <text evidence="2">Belongs to the cytochrome P450 family.</text>
</comment>
<keyword evidence="4 8" id="KW-0479">Metal-binding</keyword>
<protein>
    <recommendedName>
        <fullName evidence="12">Cytochrome P450</fullName>
    </recommendedName>
</protein>
<gene>
    <name evidence="10" type="ORF">ACAOBT_LOCUS6886</name>
</gene>
<keyword evidence="9" id="KW-0472">Membrane</keyword>
<dbReference type="GO" id="GO:0020037">
    <property type="term" value="F:heme binding"/>
    <property type="evidence" value="ECO:0007669"/>
    <property type="project" value="InterPro"/>
</dbReference>
<dbReference type="OrthoDB" id="6748100at2759"/>